<dbReference type="Proteomes" id="UP000270034">
    <property type="component" value="Chromosome"/>
</dbReference>
<protein>
    <submittedName>
        <fullName evidence="1">Iduronate sulfatase</fullName>
    </submittedName>
</protein>
<dbReference type="EMBL" id="AP018515">
    <property type="protein sequence ID" value="BBC81560.1"/>
    <property type="molecule type" value="Genomic_DNA"/>
</dbReference>
<proteinExistence type="predicted"/>
<sequence>MVLIRKRYLTLTASTHIMLMLGLCVLVQAPLAFAGHAQSYTVPPLAHAALENKSSAQVAAQGVTARVVIETSHRCGGPMVWQSGDAQPLPPAKWPSLLLKKQLVANRKARVFCFRLTGQMPVCLTYKWGCIS</sequence>
<dbReference type="AlphaFoldDB" id="A0A2Z5ZLR6"/>
<evidence type="ECO:0000313" key="1">
    <source>
        <dbReference type="EMBL" id="BBC81560.1"/>
    </source>
</evidence>
<reference evidence="1 2" key="1">
    <citation type="submission" date="2018-02" db="EMBL/GenBank/DDBJ databases">
        <title>Acetobacter orientalis genome.</title>
        <authorList>
            <person name="Nakashima N."/>
            <person name="Tamura T."/>
        </authorList>
    </citation>
    <scope>NUCLEOTIDE SEQUENCE [LARGE SCALE GENOMIC DNA]</scope>
    <source>
        <strain evidence="1 2">FAN1</strain>
    </source>
</reference>
<dbReference type="KEGG" id="aot:AcetOri_orf04843"/>
<accession>A0A2Z5ZLR6</accession>
<name>A0A2Z5ZLR6_9PROT</name>
<evidence type="ECO:0000313" key="2">
    <source>
        <dbReference type="Proteomes" id="UP000270034"/>
    </source>
</evidence>
<gene>
    <name evidence="1" type="ORF">AcetOrient_orf04843</name>
</gene>
<organism evidence="1 2">
    <name type="scientific">Acetobacter orientalis</name>
    <dbReference type="NCBI Taxonomy" id="146474"/>
    <lineage>
        <taxon>Bacteria</taxon>
        <taxon>Pseudomonadati</taxon>
        <taxon>Pseudomonadota</taxon>
        <taxon>Alphaproteobacteria</taxon>
        <taxon>Acetobacterales</taxon>
        <taxon>Acetobacteraceae</taxon>
        <taxon>Acetobacter</taxon>
    </lineage>
</organism>